<reference evidence="1 2" key="1">
    <citation type="journal article" date="2024" name="Science">
        <title>Giant polyketide synthase enzymes in the biosynthesis of giant marine polyether toxins.</title>
        <authorList>
            <person name="Fallon T.R."/>
            <person name="Shende V.V."/>
            <person name="Wierzbicki I.H."/>
            <person name="Pendleton A.L."/>
            <person name="Watervoot N.F."/>
            <person name="Auber R.P."/>
            <person name="Gonzalez D.J."/>
            <person name="Wisecaver J.H."/>
            <person name="Moore B.S."/>
        </authorList>
    </citation>
    <scope>NUCLEOTIDE SEQUENCE [LARGE SCALE GENOMIC DNA]</scope>
    <source>
        <strain evidence="1 2">12B1</strain>
    </source>
</reference>
<dbReference type="EMBL" id="JBGBPQ010000009">
    <property type="protein sequence ID" value="KAL1519551.1"/>
    <property type="molecule type" value="Genomic_DNA"/>
</dbReference>
<dbReference type="AlphaFoldDB" id="A0AB34JDB2"/>
<keyword evidence="2" id="KW-1185">Reference proteome</keyword>
<evidence type="ECO:0000313" key="2">
    <source>
        <dbReference type="Proteomes" id="UP001515480"/>
    </source>
</evidence>
<dbReference type="GO" id="GO:0060271">
    <property type="term" value="P:cilium assembly"/>
    <property type="evidence" value="ECO:0007669"/>
    <property type="project" value="TreeGrafter"/>
</dbReference>
<sequence length="295" mass="32035">MSTTPVGYLYTPQQLMGSVRYGSGVLLGNWREDTAVDEMRLMDYVLKRETGELTLLKQRAKFGPQLAPAELSKRASDGTMCNGDVVMFKSCCNGGALAASVGQAFDAHGDHEAPHEYAVFAADSSKAVARNAIKIVCFDDSVPEGAPLCYGQKVILCFSEALPIQGLLASSPASRYGLSTQVINKQDVYMHAVRENEKISFDCVWALQPLAGTHGAFPGTPIVADQPFSLLHCSTNRRLAGVQLPLPSEFGMEFAVCCHTLTEKGRIDKLIRERNGKNLPPRAETSENSWIAVYG</sequence>
<dbReference type="Proteomes" id="UP001515480">
    <property type="component" value="Unassembled WGS sequence"/>
</dbReference>
<protein>
    <submittedName>
        <fullName evidence="1">Uncharacterized protein</fullName>
    </submittedName>
</protein>
<accession>A0AB34JDB2</accession>
<name>A0AB34JDB2_PRYPA</name>
<dbReference type="PANTHER" id="PTHR24274:SF1">
    <property type="entry name" value="CILIA- AND FLAGELLA-ASSOCIATED PROTEIN 161"/>
    <property type="match status" value="1"/>
</dbReference>
<dbReference type="PANTHER" id="PTHR24274">
    <property type="entry name" value="CILIA- AND FLAGELLA-ASSOCIATED PROTEIN 161"/>
    <property type="match status" value="1"/>
</dbReference>
<evidence type="ECO:0000313" key="1">
    <source>
        <dbReference type="EMBL" id="KAL1519551.1"/>
    </source>
</evidence>
<comment type="caution">
    <text evidence="1">The sequence shown here is derived from an EMBL/GenBank/DDBJ whole genome shotgun (WGS) entry which is preliminary data.</text>
</comment>
<proteinExistence type="predicted"/>
<dbReference type="GO" id="GO:0031514">
    <property type="term" value="C:motile cilium"/>
    <property type="evidence" value="ECO:0007669"/>
    <property type="project" value="TreeGrafter"/>
</dbReference>
<gene>
    <name evidence="1" type="ORF">AB1Y20_023066</name>
</gene>
<dbReference type="InterPro" id="IPR055325">
    <property type="entry name" value="CF161"/>
</dbReference>
<organism evidence="1 2">
    <name type="scientific">Prymnesium parvum</name>
    <name type="common">Toxic golden alga</name>
    <dbReference type="NCBI Taxonomy" id="97485"/>
    <lineage>
        <taxon>Eukaryota</taxon>
        <taxon>Haptista</taxon>
        <taxon>Haptophyta</taxon>
        <taxon>Prymnesiophyceae</taxon>
        <taxon>Prymnesiales</taxon>
        <taxon>Prymnesiaceae</taxon>
        <taxon>Prymnesium</taxon>
    </lineage>
</organism>